<evidence type="ECO:0000313" key="3">
    <source>
        <dbReference type="Proteomes" id="UP000294547"/>
    </source>
</evidence>
<reference evidence="2 3" key="1">
    <citation type="submission" date="2019-03" db="EMBL/GenBank/DDBJ databases">
        <title>Genomic Encyclopedia of Type Strains, Phase IV (KMG-IV): sequencing the most valuable type-strain genomes for metagenomic binning, comparative biology and taxonomic classification.</title>
        <authorList>
            <person name="Goeker M."/>
        </authorList>
    </citation>
    <scope>NUCLEOTIDE SEQUENCE [LARGE SCALE GENOMIC DNA]</scope>
    <source>
        <strain evidence="2 3">DSM 102969</strain>
    </source>
</reference>
<organism evidence="2 3">
    <name type="scientific">Oharaeibacter diazotrophicus</name>
    <dbReference type="NCBI Taxonomy" id="1920512"/>
    <lineage>
        <taxon>Bacteria</taxon>
        <taxon>Pseudomonadati</taxon>
        <taxon>Pseudomonadota</taxon>
        <taxon>Alphaproteobacteria</taxon>
        <taxon>Hyphomicrobiales</taxon>
        <taxon>Pleomorphomonadaceae</taxon>
        <taxon>Oharaeibacter</taxon>
    </lineage>
</organism>
<feature type="signal peptide" evidence="1">
    <location>
        <begin position="1"/>
        <end position="20"/>
    </location>
</feature>
<name>A0A4R6RJQ6_9HYPH</name>
<sequence length="164" mass="17107">MKSIVLAAAMVLATAPFAAADSPAPAIPGSFDPIQRIFVPAQPQTAPAAAPVSVAGQVSYSFAITVASTIPTSTPIECAVQLTHIGATGGVYFESASTTATRSGTKANCTVKVPYLWAQANNQGFVQPQITLFAGEKRQLVHTLAPFLLPGNNQTRSFSQTLRF</sequence>
<keyword evidence="1" id="KW-0732">Signal</keyword>
<evidence type="ECO:0000256" key="1">
    <source>
        <dbReference type="SAM" id="SignalP"/>
    </source>
</evidence>
<dbReference type="AlphaFoldDB" id="A0A4R6RJQ6"/>
<dbReference type="EMBL" id="SNXY01000006">
    <property type="protein sequence ID" value="TDP86710.1"/>
    <property type="molecule type" value="Genomic_DNA"/>
</dbReference>
<dbReference type="Proteomes" id="UP000294547">
    <property type="component" value="Unassembled WGS sequence"/>
</dbReference>
<proteinExistence type="predicted"/>
<evidence type="ECO:0000313" key="2">
    <source>
        <dbReference type="EMBL" id="TDP86710.1"/>
    </source>
</evidence>
<keyword evidence="3" id="KW-1185">Reference proteome</keyword>
<gene>
    <name evidence="2" type="ORF">EDD54_0590</name>
</gene>
<dbReference type="RefSeq" id="WP_126536732.1">
    <property type="nucleotide sequence ID" value="NZ_BSPM01000008.1"/>
</dbReference>
<dbReference type="OrthoDB" id="126635at2"/>
<accession>A0A4R6RJQ6</accession>
<comment type="caution">
    <text evidence="2">The sequence shown here is derived from an EMBL/GenBank/DDBJ whole genome shotgun (WGS) entry which is preliminary data.</text>
</comment>
<protein>
    <submittedName>
        <fullName evidence="2">Uncharacterized protein</fullName>
    </submittedName>
</protein>
<feature type="chain" id="PRO_5020768042" evidence="1">
    <location>
        <begin position="21"/>
        <end position="164"/>
    </location>
</feature>